<evidence type="ECO:0000313" key="1">
    <source>
        <dbReference type="EMBL" id="GAH88786.1"/>
    </source>
</evidence>
<reference evidence="1" key="1">
    <citation type="journal article" date="2014" name="Front. Microbiol.">
        <title>High frequency of phylogenetically diverse reductive dehalogenase-homologous genes in deep subseafloor sedimentary metagenomes.</title>
        <authorList>
            <person name="Kawai M."/>
            <person name="Futagami T."/>
            <person name="Toyoda A."/>
            <person name="Takaki Y."/>
            <person name="Nishi S."/>
            <person name="Hori S."/>
            <person name="Arai W."/>
            <person name="Tsubouchi T."/>
            <person name="Morono Y."/>
            <person name="Uchiyama I."/>
            <person name="Ito T."/>
            <person name="Fujiyama A."/>
            <person name="Inagaki F."/>
            <person name="Takami H."/>
        </authorList>
    </citation>
    <scope>NUCLEOTIDE SEQUENCE</scope>
    <source>
        <strain evidence="1">Expedition CK06-06</strain>
    </source>
</reference>
<comment type="caution">
    <text evidence="1">The sequence shown here is derived from an EMBL/GenBank/DDBJ whole genome shotgun (WGS) entry which is preliminary data.</text>
</comment>
<gene>
    <name evidence="1" type="ORF">S03H2_62193</name>
</gene>
<dbReference type="AlphaFoldDB" id="X1J257"/>
<accession>X1J257</accession>
<name>X1J257_9ZZZZ</name>
<proteinExistence type="predicted"/>
<organism evidence="1">
    <name type="scientific">marine sediment metagenome</name>
    <dbReference type="NCBI Taxonomy" id="412755"/>
    <lineage>
        <taxon>unclassified sequences</taxon>
        <taxon>metagenomes</taxon>
        <taxon>ecological metagenomes</taxon>
    </lineage>
</organism>
<dbReference type="EMBL" id="BARU01040203">
    <property type="protein sequence ID" value="GAH88786.1"/>
    <property type="molecule type" value="Genomic_DNA"/>
</dbReference>
<sequence>MAGDPARYVAQVQISSVLENSIRTMAKDMTDLVLDYLPDETGRVRAADSKQLIA</sequence>
<feature type="non-terminal residue" evidence="1">
    <location>
        <position position="54"/>
    </location>
</feature>
<protein>
    <submittedName>
        <fullName evidence="1">Uncharacterized protein</fullName>
    </submittedName>
</protein>